<dbReference type="InterPro" id="IPR036020">
    <property type="entry name" value="WW_dom_sf"/>
</dbReference>
<dbReference type="InterPro" id="IPR001202">
    <property type="entry name" value="WW_dom"/>
</dbReference>
<protein>
    <recommendedName>
        <fullName evidence="2">WW domain-containing protein</fullName>
    </recommendedName>
</protein>
<feature type="region of interest" description="Disordered" evidence="1">
    <location>
        <begin position="57"/>
        <end position="82"/>
    </location>
</feature>
<dbReference type="EMBL" id="JAKCXM010000324">
    <property type="protein sequence ID" value="KAJ0395813.1"/>
    <property type="molecule type" value="Genomic_DNA"/>
</dbReference>
<dbReference type="AlphaFoldDB" id="A0AAD5LXL9"/>
<dbReference type="PROSITE" id="PS50020">
    <property type="entry name" value="WW_DOMAIN_2"/>
    <property type="match status" value="1"/>
</dbReference>
<feature type="region of interest" description="Disordered" evidence="1">
    <location>
        <begin position="117"/>
        <end position="172"/>
    </location>
</feature>
<feature type="compositionally biased region" description="Basic and acidic residues" evidence="1">
    <location>
        <begin position="150"/>
        <end position="163"/>
    </location>
</feature>
<comment type="caution">
    <text evidence="3">The sequence shown here is derived from an EMBL/GenBank/DDBJ whole genome shotgun (WGS) entry which is preliminary data.</text>
</comment>
<keyword evidence="4" id="KW-1185">Reference proteome</keyword>
<evidence type="ECO:0000259" key="2">
    <source>
        <dbReference type="PROSITE" id="PS50020"/>
    </source>
</evidence>
<sequence>MMAETTQKAGIWTAHVDEKSGRTYYFNMVHNRSYWELPDELREQVSTPLIETLREWDPDQAARYEQEQRERTATEADEQRRRREELLAAAAAAEQQHDNADNAPSLAALRERMAIAAQKKKAEEVQRMSAAQAPKQGDDSGDANSSEYLRMVRELKAKDRDTEGSGSKWLVR</sequence>
<dbReference type="Gene3D" id="2.20.70.10">
    <property type="match status" value="1"/>
</dbReference>
<evidence type="ECO:0000313" key="3">
    <source>
        <dbReference type="EMBL" id="KAJ0395813.1"/>
    </source>
</evidence>
<dbReference type="SUPFAM" id="SSF51045">
    <property type="entry name" value="WW domain"/>
    <property type="match status" value="1"/>
</dbReference>
<gene>
    <name evidence="3" type="ORF">P43SY_007439</name>
</gene>
<evidence type="ECO:0000256" key="1">
    <source>
        <dbReference type="SAM" id="MobiDB-lite"/>
    </source>
</evidence>
<dbReference type="Proteomes" id="UP001209570">
    <property type="component" value="Unassembled WGS sequence"/>
</dbReference>
<accession>A0AAD5LXL9</accession>
<evidence type="ECO:0000313" key="4">
    <source>
        <dbReference type="Proteomes" id="UP001209570"/>
    </source>
</evidence>
<reference evidence="3" key="1">
    <citation type="submission" date="2021-12" db="EMBL/GenBank/DDBJ databases">
        <title>Prjna785345.</title>
        <authorList>
            <person name="Rujirawat T."/>
            <person name="Krajaejun T."/>
        </authorList>
    </citation>
    <scope>NUCLEOTIDE SEQUENCE</scope>
    <source>
        <strain evidence="3">Pi057C3</strain>
    </source>
</reference>
<dbReference type="CDD" id="cd00201">
    <property type="entry name" value="WW"/>
    <property type="match status" value="1"/>
</dbReference>
<proteinExistence type="predicted"/>
<organism evidence="3 4">
    <name type="scientific">Pythium insidiosum</name>
    <name type="common">Pythiosis disease agent</name>
    <dbReference type="NCBI Taxonomy" id="114742"/>
    <lineage>
        <taxon>Eukaryota</taxon>
        <taxon>Sar</taxon>
        <taxon>Stramenopiles</taxon>
        <taxon>Oomycota</taxon>
        <taxon>Peronosporomycetes</taxon>
        <taxon>Pythiales</taxon>
        <taxon>Pythiaceae</taxon>
        <taxon>Pythium</taxon>
    </lineage>
</organism>
<dbReference type="Pfam" id="PF00397">
    <property type="entry name" value="WW"/>
    <property type="match status" value="1"/>
</dbReference>
<name>A0AAD5LXL9_PYTIN</name>
<feature type="domain" description="WW" evidence="2">
    <location>
        <begin position="12"/>
        <end position="40"/>
    </location>
</feature>
<dbReference type="SMART" id="SM00456">
    <property type="entry name" value="WW"/>
    <property type="match status" value="1"/>
</dbReference>